<reference evidence="8" key="1">
    <citation type="submission" date="2012-04" db="EMBL/GenBank/DDBJ databases">
        <title>Complete genome sequence of Helicobacter cetorum strain MIT 00-7128.</title>
        <authorList>
            <person name="Kersulyte D."/>
            <person name="Berg D.E."/>
        </authorList>
    </citation>
    <scope>NUCLEOTIDE SEQUENCE [LARGE SCALE GENOMIC DNA]</scope>
    <source>
        <strain evidence="8">MIT 00-7128</strain>
    </source>
</reference>
<keyword evidence="4" id="KW-0378">Hydrolase</keyword>
<dbReference type="Proteomes" id="UP000005010">
    <property type="component" value="Chromosome"/>
</dbReference>
<dbReference type="AlphaFoldDB" id="I0EMX0"/>
<dbReference type="eggNOG" id="ENOG502Z9T1">
    <property type="taxonomic scope" value="Bacteria"/>
</dbReference>
<evidence type="ECO:0000313" key="7">
    <source>
        <dbReference type="EMBL" id="AFI04289.1"/>
    </source>
</evidence>
<dbReference type="REBASE" id="47612">
    <property type="entry name" value="Hce7128ORF5105P"/>
</dbReference>
<dbReference type="InterPro" id="IPR019045">
    <property type="entry name" value="Restrct_endonuc_II_HinfI"/>
</dbReference>
<dbReference type="EC" id="3.1.21.4" evidence="6"/>
<dbReference type="STRING" id="182217.HCW_05110"/>
<dbReference type="PATRIC" id="fig|182217.3.peg.1085"/>
<accession>I0EMX0</accession>
<keyword evidence="3" id="KW-0255">Endonuclease</keyword>
<keyword evidence="8" id="KW-1185">Reference proteome</keyword>
<comment type="catalytic activity">
    <reaction evidence="5">
        <text>Endonucleolytic cleavage of DNA to give specific double-stranded fragments with terminal 5'-phosphates.</text>
        <dbReference type="EC" id="3.1.21.4"/>
    </reaction>
</comment>
<evidence type="ECO:0000256" key="5">
    <source>
        <dbReference type="ARBA" id="ARBA00093760"/>
    </source>
</evidence>
<dbReference type="HOGENOM" id="CLU_756000_0_0_7"/>
<dbReference type="KEGG" id="hce:HCW_05110"/>
<evidence type="ECO:0000256" key="3">
    <source>
        <dbReference type="ARBA" id="ARBA00022759"/>
    </source>
</evidence>
<keyword evidence="2" id="KW-0680">Restriction system</keyword>
<dbReference type="Pfam" id="PF09520">
    <property type="entry name" value="RE_TdeIII"/>
    <property type="match status" value="1"/>
</dbReference>
<keyword evidence="1" id="KW-0540">Nuclease</keyword>
<dbReference type="GO" id="GO:0009307">
    <property type="term" value="P:DNA restriction-modification system"/>
    <property type="evidence" value="ECO:0007669"/>
    <property type="project" value="InterPro"/>
</dbReference>
<name>I0EMX0_HELC0</name>
<organism evidence="7 8">
    <name type="scientific">Helicobacter cetorum (strain ATCC BAA-429 / MIT 00-7128)</name>
    <dbReference type="NCBI Taxonomy" id="182217"/>
    <lineage>
        <taxon>Bacteria</taxon>
        <taxon>Pseudomonadati</taxon>
        <taxon>Campylobacterota</taxon>
        <taxon>Epsilonproteobacteria</taxon>
        <taxon>Campylobacterales</taxon>
        <taxon>Helicobacteraceae</taxon>
        <taxon>Helicobacter</taxon>
    </lineage>
</organism>
<dbReference type="GO" id="GO:0009036">
    <property type="term" value="F:type II site-specific deoxyribonuclease activity"/>
    <property type="evidence" value="ECO:0007669"/>
    <property type="project" value="InterPro"/>
</dbReference>
<evidence type="ECO:0000256" key="2">
    <source>
        <dbReference type="ARBA" id="ARBA00022747"/>
    </source>
</evidence>
<evidence type="ECO:0000256" key="1">
    <source>
        <dbReference type="ARBA" id="ARBA00022722"/>
    </source>
</evidence>
<sequence>MALNESVKEKIAIEVIKTLVSRFDNFPNEYSLNRNAPFHTAFLNAFKDEFCTKASDMEFFISLSSWMHGFNTTLGQSFFENIAHHISNGEKREYTSKRLGNLKISQTQRSNIAQIIANLSTSAQKPDLDYENKLLFCDYDDSKIDAMDFSADIFIEDDNAIYAIELKSVKPNSGEMRGEKQKILEGKAALFKKFPHKEIKFYIGFPFDPTINPKTEKVSGFNKDKFLKQIINMTKYFDKQEILVAQEFWDLLSGEKETMEQILEIINRISTTDFINNYCYLMDTSNRSYQKYQEILKNWFLISELELVQNDSIIKERIRGNQKLTGIYNKQIFENNGSKKGVYGFDRYNELKGLVSRGQKELNAED</sequence>
<evidence type="ECO:0000256" key="6">
    <source>
        <dbReference type="ARBA" id="ARBA00093790"/>
    </source>
</evidence>
<dbReference type="EMBL" id="CP003479">
    <property type="protein sequence ID" value="AFI04289.1"/>
    <property type="molecule type" value="Genomic_DNA"/>
</dbReference>
<dbReference type="GO" id="GO:0003677">
    <property type="term" value="F:DNA binding"/>
    <property type="evidence" value="ECO:0007669"/>
    <property type="project" value="InterPro"/>
</dbReference>
<evidence type="ECO:0000256" key="4">
    <source>
        <dbReference type="ARBA" id="ARBA00022801"/>
    </source>
</evidence>
<gene>
    <name evidence="7" type="ordered locus">HCW_05110</name>
</gene>
<proteinExistence type="predicted"/>
<dbReference type="RefSeq" id="WP_014661159.1">
    <property type="nucleotide sequence ID" value="NC_017737.1"/>
</dbReference>
<protein>
    <recommendedName>
        <fullName evidence="6">type II site-specific deoxyribonuclease</fullName>
        <ecNumber evidence="6">3.1.21.4</ecNumber>
    </recommendedName>
</protein>
<evidence type="ECO:0000313" key="8">
    <source>
        <dbReference type="Proteomes" id="UP000005010"/>
    </source>
</evidence>